<keyword evidence="1" id="KW-1133">Transmembrane helix</keyword>
<reference evidence="4 5" key="1">
    <citation type="journal article" date="2014" name="PLoS ONE">
        <title>Global Analysis of Gene Expression Profiles in Physic Nut (Jatropha curcas L.) Seedlings Exposed to Salt Stress.</title>
        <authorList>
            <person name="Zhang L."/>
            <person name="Zhang C."/>
            <person name="Wu P."/>
            <person name="Chen Y."/>
            <person name="Li M."/>
            <person name="Jiang H."/>
            <person name="Wu G."/>
        </authorList>
    </citation>
    <scope>NUCLEOTIDE SEQUENCE [LARGE SCALE GENOMIC DNA]</scope>
    <source>
        <strain evidence="5">cv. GZQX0401</strain>
        <tissue evidence="4">Young leaves</tissue>
    </source>
</reference>
<evidence type="ECO:0000313" key="3">
    <source>
        <dbReference type="EMBL" id="KDP22744.1"/>
    </source>
</evidence>
<evidence type="ECO:0000313" key="4">
    <source>
        <dbReference type="EMBL" id="KDP33035.1"/>
    </source>
</evidence>
<evidence type="ECO:0000313" key="5">
    <source>
        <dbReference type="Proteomes" id="UP000027138"/>
    </source>
</evidence>
<sequence>MPGGRKVANFPEFFEIYTKMVLIAAVLPPLLAFILLAPSPEFKAEKRLHEGGESIGTRPSR</sequence>
<accession>A0A067KL84</accession>
<organism evidence="4 5">
    <name type="scientific">Jatropha curcas</name>
    <name type="common">Barbados nut</name>
    <dbReference type="NCBI Taxonomy" id="180498"/>
    <lineage>
        <taxon>Eukaryota</taxon>
        <taxon>Viridiplantae</taxon>
        <taxon>Streptophyta</taxon>
        <taxon>Embryophyta</taxon>
        <taxon>Tracheophyta</taxon>
        <taxon>Spermatophyta</taxon>
        <taxon>Magnoliopsida</taxon>
        <taxon>eudicotyledons</taxon>
        <taxon>Gunneridae</taxon>
        <taxon>Pentapetalae</taxon>
        <taxon>rosids</taxon>
        <taxon>fabids</taxon>
        <taxon>Malpighiales</taxon>
        <taxon>Euphorbiaceae</taxon>
        <taxon>Crotonoideae</taxon>
        <taxon>Jatropheae</taxon>
        <taxon>Jatropha</taxon>
    </lineage>
</organism>
<dbReference type="EMBL" id="KK914567">
    <property type="protein sequence ID" value="KDP33035.1"/>
    <property type="molecule type" value="Genomic_DNA"/>
</dbReference>
<evidence type="ECO:0000313" key="2">
    <source>
        <dbReference type="EMBL" id="KDP22045.1"/>
    </source>
</evidence>
<dbReference type="AlphaFoldDB" id="A0A067KL84"/>
<keyword evidence="1" id="KW-0472">Membrane</keyword>
<dbReference type="Proteomes" id="UP000027138">
    <property type="component" value="Unassembled WGS sequence"/>
</dbReference>
<gene>
    <name evidence="3" type="ORF">JCGZ_02403</name>
    <name evidence="2" type="ORF">JCGZ_02846</name>
    <name evidence="4" type="ORF">JCGZ_13621</name>
</gene>
<name>A0A067KL84_JATCU</name>
<evidence type="ECO:0000256" key="1">
    <source>
        <dbReference type="SAM" id="Phobius"/>
    </source>
</evidence>
<keyword evidence="5" id="KW-1185">Reference proteome</keyword>
<feature type="transmembrane region" description="Helical" evidence="1">
    <location>
        <begin position="20"/>
        <end position="37"/>
    </location>
</feature>
<protein>
    <submittedName>
        <fullName evidence="4">Uncharacterized protein</fullName>
    </submittedName>
</protein>
<dbReference type="EMBL" id="KK915390">
    <property type="protein sequence ID" value="KDP22744.1"/>
    <property type="molecule type" value="Genomic_DNA"/>
</dbReference>
<dbReference type="EMBL" id="KK915449">
    <property type="protein sequence ID" value="KDP22045.1"/>
    <property type="molecule type" value="Genomic_DNA"/>
</dbReference>
<keyword evidence="1" id="KW-0812">Transmembrane</keyword>
<proteinExistence type="predicted"/>